<gene>
    <name evidence="1" type="ORF">GLV81_08890</name>
</gene>
<name>A0A6I6G7M6_9BACT</name>
<proteinExistence type="predicted"/>
<sequence>MNHTSRLFLPDIHVNALSLIKKYWRIWFFSAAVVFLYHEAKGEWNLIFLGPAFLSFADIIRQFISPFRVLAVEFDDEAGQLIVRYKPHFHPEIAMQISYERLQVKVYQRRGWWTKRLNELPTKLVLMSNTTEMIDIDERKGFSDSLLAELYANAAAVTNKILVR</sequence>
<protein>
    <submittedName>
        <fullName evidence="1">Uncharacterized protein</fullName>
    </submittedName>
</protein>
<evidence type="ECO:0000313" key="2">
    <source>
        <dbReference type="Proteomes" id="UP000426027"/>
    </source>
</evidence>
<dbReference type="KEGG" id="fls:GLV81_08890"/>
<keyword evidence="2" id="KW-1185">Reference proteome</keyword>
<evidence type="ECO:0000313" key="1">
    <source>
        <dbReference type="EMBL" id="QGW28194.1"/>
    </source>
</evidence>
<organism evidence="1 2">
    <name type="scientific">Phnomibacter ginsenosidimutans</name>
    <dbReference type="NCBI Taxonomy" id="2676868"/>
    <lineage>
        <taxon>Bacteria</taxon>
        <taxon>Pseudomonadati</taxon>
        <taxon>Bacteroidota</taxon>
        <taxon>Chitinophagia</taxon>
        <taxon>Chitinophagales</taxon>
        <taxon>Chitinophagaceae</taxon>
        <taxon>Phnomibacter</taxon>
    </lineage>
</organism>
<dbReference type="Proteomes" id="UP000426027">
    <property type="component" value="Chromosome"/>
</dbReference>
<accession>A0A6I6G7M6</accession>
<dbReference type="AlphaFoldDB" id="A0A6I6G7M6"/>
<dbReference type="EMBL" id="CP046566">
    <property type="protein sequence ID" value="QGW28194.1"/>
    <property type="molecule type" value="Genomic_DNA"/>
</dbReference>
<dbReference type="RefSeq" id="WP_157478551.1">
    <property type="nucleotide sequence ID" value="NZ_CP046566.1"/>
</dbReference>
<reference evidence="1 2" key="1">
    <citation type="submission" date="2019-11" db="EMBL/GenBank/DDBJ databases">
        <authorList>
            <person name="Im W.T."/>
        </authorList>
    </citation>
    <scope>NUCLEOTIDE SEQUENCE [LARGE SCALE GENOMIC DNA]</scope>
    <source>
        <strain evidence="1 2">SB-02</strain>
    </source>
</reference>